<sequence length="155" mass="17102">MDSYIRGKCAEKRSSDRFGASSVSVETGEAYVARTTWAVALATVSLEFAVLIAGVEFVRVVREKHAHLVGVKFHRGPEQVAAVIAGVLTRADPVEKVNGVFAIALVRVDRSHTGSGVFDFHHASRAFQSSFELTVYCHHIYYVKPHLLNNYPIET</sequence>
<gene>
    <name evidence="1" type="ordered locus">HVO_C0026</name>
</gene>
<accession>D4H0B4</accession>
<dbReference type="Proteomes" id="UP000008243">
    <property type="component" value="Plasmid pHV1"/>
</dbReference>
<name>D4H0B4_HALVD</name>
<keyword evidence="2" id="KW-1185">Reference proteome</keyword>
<dbReference type="HOGENOM" id="CLU_1691513_0_0_2"/>
<evidence type="ECO:0000313" key="1">
    <source>
        <dbReference type="EMBL" id="ADE05236.1"/>
    </source>
</evidence>
<organism evidence="1 2">
    <name type="scientific">Haloferax volcanii (strain ATCC 29605 / DSM 3757 / JCM 8879 / NBRC 14742 / NCIMB 2012 / VKM B-1768 / DS2)</name>
    <name type="common">Halobacterium volcanii</name>
    <dbReference type="NCBI Taxonomy" id="309800"/>
    <lineage>
        <taxon>Archaea</taxon>
        <taxon>Methanobacteriati</taxon>
        <taxon>Methanobacteriota</taxon>
        <taxon>Stenosarchaea group</taxon>
        <taxon>Halobacteria</taxon>
        <taxon>Halobacteriales</taxon>
        <taxon>Haloferacaceae</taxon>
        <taxon>Haloferax</taxon>
    </lineage>
</organism>
<keyword evidence="1" id="KW-0614">Plasmid</keyword>
<proteinExistence type="predicted"/>
<dbReference type="KEGG" id="hvo:HVO_C0026"/>
<dbReference type="EnsemblBacteria" id="ADE05236">
    <property type="protein sequence ID" value="ADE05236"/>
    <property type="gene ID" value="HVO_C0026"/>
</dbReference>
<dbReference type="AlphaFoldDB" id="D4H0B4"/>
<dbReference type="EMBL" id="CP001957">
    <property type="protein sequence ID" value="ADE05236.1"/>
    <property type="molecule type" value="Genomic_DNA"/>
</dbReference>
<protein>
    <submittedName>
        <fullName evidence="1">Uncharacterized protein</fullName>
    </submittedName>
</protein>
<reference evidence="1 2" key="1">
    <citation type="journal article" date="2010" name="PLoS ONE">
        <title>The complete genome sequence of Haloferax volcanii DS2, a model archaeon.</title>
        <authorList>
            <person name="Hartman A.L."/>
            <person name="Norais C."/>
            <person name="Badger J.H."/>
            <person name="Delmas S."/>
            <person name="Haldenby S."/>
            <person name="Madupu R."/>
            <person name="Robinson J."/>
            <person name="Khouri H."/>
            <person name="Ren Q."/>
            <person name="Lowe T.M."/>
            <person name="Maupin-Furlow J."/>
            <person name="Pohlschroder M."/>
            <person name="Daniels C."/>
            <person name="Pfeiffer F."/>
            <person name="Allers T."/>
            <person name="Eisen J.A."/>
        </authorList>
    </citation>
    <scope>NUCLEOTIDE SEQUENCE [LARGE SCALE GENOMIC DNA]</scope>
    <source>
        <strain evidence="2">ATCC 29605 / DSM 3757 / JCM 8879 / NBRC 14742 / NCIMB 2012 / VKM B-1768 / DS2</strain>
        <plasmid evidence="1">pHV1</plasmid>
    </source>
</reference>
<evidence type="ECO:0000313" key="2">
    <source>
        <dbReference type="Proteomes" id="UP000008243"/>
    </source>
</evidence>
<geneLocation type="plasmid" evidence="1 2">
    <name>pHV1</name>
</geneLocation>